<dbReference type="Proteomes" id="UP000007801">
    <property type="component" value="Unassembled WGS sequence"/>
</dbReference>
<dbReference type="eggNOG" id="ENOG502TCV1">
    <property type="taxonomic scope" value="Eukaryota"/>
</dbReference>
<gene>
    <name evidence="2" type="primary">Dana\GF10292</name>
    <name evidence="2" type="synonym">dana_GLEANR_10249</name>
    <name evidence="2" type="ORF">GF10292</name>
</gene>
<dbReference type="HOGENOM" id="CLU_2457202_0_0_1"/>
<evidence type="ECO:0000256" key="1">
    <source>
        <dbReference type="SAM" id="SignalP"/>
    </source>
</evidence>
<dbReference type="PhylomeDB" id="B3M8L4"/>
<evidence type="ECO:0000313" key="2">
    <source>
        <dbReference type="EMBL" id="EDV39988.1"/>
    </source>
</evidence>
<dbReference type="KEGG" id="dan:6493164"/>
<sequence length="95" mass="10320">MRRQLILLAIICLTLVLAKPATEAPRLLIDSAPSVVSYQGSSQRQTRFVIAPMGRSLGYVEPTNLNRTFHTTATQEGGGTGYEQLSLSPVYVPNS</sequence>
<name>B3M8L4_DROAN</name>
<evidence type="ECO:0000313" key="3">
    <source>
        <dbReference type="Proteomes" id="UP000007801"/>
    </source>
</evidence>
<feature type="signal peptide" evidence="1">
    <location>
        <begin position="1"/>
        <end position="18"/>
    </location>
</feature>
<dbReference type="AlphaFoldDB" id="B3M8L4"/>
<dbReference type="InParanoid" id="B3M8L4"/>
<dbReference type="OMA" id="HEALQIR"/>
<accession>B3M8L4</accession>
<keyword evidence="1" id="KW-0732">Signal</keyword>
<feature type="chain" id="PRO_5002792298" evidence="1">
    <location>
        <begin position="19"/>
        <end position="95"/>
    </location>
</feature>
<proteinExistence type="predicted"/>
<protein>
    <submittedName>
        <fullName evidence="2">Uncharacterized protein</fullName>
    </submittedName>
</protein>
<dbReference type="GeneID" id="6493164"/>
<reference evidence="2 3" key="1">
    <citation type="journal article" date="2007" name="Nature">
        <title>Evolution of genes and genomes on the Drosophila phylogeny.</title>
        <authorList>
            <consortium name="Drosophila 12 Genomes Consortium"/>
            <person name="Clark A.G."/>
            <person name="Eisen M.B."/>
            <person name="Smith D.R."/>
            <person name="Bergman C.M."/>
            <person name="Oliver B."/>
            <person name="Markow T.A."/>
            <person name="Kaufman T.C."/>
            <person name="Kellis M."/>
            <person name="Gelbart W."/>
            <person name="Iyer V.N."/>
            <person name="Pollard D.A."/>
            <person name="Sackton T.B."/>
            <person name="Larracuente A.M."/>
            <person name="Singh N.D."/>
            <person name="Abad J.P."/>
            <person name="Abt D.N."/>
            <person name="Adryan B."/>
            <person name="Aguade M."/>
            <person name="Akashi H."/>
            <person name="Anderson W.W."/>
            <person name="Aquadro C.F."/>
            <person name="Ardell D.H."/>
            <person name="Arguello R."/>
            <person name="Artieri C.G."/>
            <person name="Barbash D.A."/>
            <person name="Barker D."/>
            <person name="Barsanti P."/>
            <person name="Batterham P."/>
            <person name="Batzoglou S."/>
            <person name="Begun D."/>
            <person name="Bhutkar A."/>
            <person name="Blanco E."/>
            <person name="Bosak S.A."/>
            <person name="Bradley R.K."/>
            <person name="Brand A.D."/>
            <person name="Brent M.R."/>
            <person name="Brooks A.N."/>
            <person name="Brown R.H."/>
            <person name="Butlin R.K."/>
            <person name="Caggese C."/>
            <person name="Calvi B.R."/>
            <person name="Bernardo de Carvalho A."/>
            <person name="Caspi A."/>
            <person name="Castrezana S."/>
            <person name="Celniker S.E."/>
            <person name="Chang J.L."/>
            <person name="Chapple C."/>
            <person name="Chatterji S."/>
            <person name="Chinwalla A."/>
            <person name="Civetta A."/>
            <person name="Clifton S.W."/>
            <person name="Comeron J.M."/>
            <person name="Costello J.C."/>
            <person name="Coyne J.A."/>
            <person name="Daub J."/>
            <person name="David R.G."/>
            <person name="Delcher A.L."/>
            <person name="Delehaunty K."/>
            <person name="Do C.B."/>
            <person name="Ebling H."/>
            <person name="Edwards K."/>
            <person name="Eickbush T."/>
            <person name="Evans J.D."/>
            <person name="Filipski A."/>
            <person name="Findeiss S."/>
            <person name="Freyhult E."/>
            <person name="Fulton L."/>
            <person name="Fulton R."/>
            <person name="Garcia A.C."/>
            <person name="Gardiner A."/>
            <person name="Garfield D.A."/>
            <person name="Garvin B.E."/>
            <person name="Gibson G."/>
            <person name="Gilbert D."/>
            <person name="Gnerre S."/>
            <person name="Godfrey J."/>
            <person name="Good R."/>
            <person name="Gotea V."/>
            <person name="Gravely B."/>
            <person name="Greenberg A.J."/>
            <person name="Griffiths-Jones S."/>
            <person name="Gross S."/>
            <person name="Guigo R."/>
            <person name="Gustafson E.A."/>
            <person name="Haerty W."/>
            <person name="Hahn M.W."/>
            <person name="Halligan D.L."/>
            <person name="Halpern A.L."/>
            <person name="Halter G.M."/>
            <person name="Han M.V."/>
            <person name="Heger A."/>
            <person name="Hillier L."/>
            <person name="Hinrichs A.S."/>
            <person name="Holmes I."/>
            <person name="Hoskins R.A."/>
            <person name="Hubisz M.J."/>
            <person name="Hultmark D."/>
            <person name="Huntley M.A."/>
            <person name="Jaffe D.B."/>
            <person name="Jagadeeshan S."/>
            <person name="Jeck W.R."/>
            <person name="Johnson J."/>
            <person name="Jones C.D."/>
            <person name="Jordan W.C."/>
            <person name="Karpen G.H."/>
            <person name="Kataoka E."/>
            <person name="Keightley P.D."/>
            <person name="Kheradpour P."/>
            <person name="Kirkness E.F."/>
            <person name="Koerich L.B."/>
            <person name="Kristiansen K."/>
            <person name="Kudrna D."/>
            <person name="Kulathinal R.J."/>
            <person name="Kumar S."/>
            <person name="Kwok R."/>
            <person name="Lander E."/>
            <person name="Langley C.H."/>
            <person name="Lapoint R."/>
            <person name="Lazzaro B.P."/>
            <person name="Lee S.J."/>
            <person name="Levesque L."/>
            <person name="Li R."/>
            <person name="Lin C.F."/>
            <person name="Lin M.F."/>
            <person name="Lindblad-Toh K."/>
            <person name="Llopart A."/>
            <person name="Long M."/>
            <person name="Low L."/>
            <person name="Lozovsky E."/>
            <person name="Lu J."/>
            <person name="Luo M."/>
            <person name="Machado C.A."/>
            <person name="Makalowski W."/>
            <person name="Marzo M."/>
            <person name="Matsuda M."/>
            <person name="Matzkin L."/>
            <person name="McAllister B."/>
            <person name="McBride C.S."/>
            <person name="McKernan B."/>
            <person name="McKernan K."/>
            <person name="Mendez-Lago M."/>
            <person name="Minx P."/>
            <person name="Mollenhauer M.U."/>
            <person name="Montooth K."/>
            <person name="Mount S.M."/>
            <person name="Mu X."/>
            <person name="Myers E."/>
            <person name="Negre B."/>
            <person name="Newfeld S."/>
            <person name="Nielsen R."/>
            <person name="Noor M.A."/>
            <person name="O'Grady P."/>
            <person name="Pachter L."/>
            <person name="Papaceit M."/>
            <person name="Parisi M.J."/>
            <person name="Parisi M."/>
            <person name="Parts L."/>
            <person name="Pedersen J.S."/>
            <person name="Pesole G."/>
            <person name="Phillippy A.M."/>
            <person name="Ponting C.P."/>
            <person name="Pop M."/>
            <person name="Porcelli D."/>
            <person name="Powell J.R."/>
            <person name="Prohaska S."/>
            <person name="Pruitt K."/>
            <person name="Puig M."/>
            <person name="Quesneville H."/>
            <person name="Ram K.R."/>
            <person name="Rand D."/>
            <person name="Rasmussen M.D."/>
            <person name="Reed L.K."/>
            <person name="Reenan R."/>
            <person name="Reily A."/>
            <person name="Remington K.A."/>
            <person name="Rieger T.T."/>
            <person name="Ritchie M.G."/>
            <person name="Robin C."/>
            <person name="Rogers Y.H."/>
            <person name="Rohde C."/>
            <person name="Rozas J."/>
            <person name="Rubenfield M.J."/>
            <person name="Ruiz A."/>
            <person name="Russo S."/>
            <person name="Salzberg S.L."/>
            <person name="Sanchez-Gracia A."/>
            <person name="Saranga D.J."/>
            <person name="Sato H."/>
            <person name="Schaeffer S.W."/>
            <person name="Schatz M.C."/>
            <person name="Schlenke T."/>
            <person name="Schwartz R."/>
            <person name="Segarra C."/>
            <person name="Singh R.S."/>
            <person name="Sirot L."/>
            <person name="Sirota M."/>
            <person name="Sisneros N.B."/>
            <person name="Smith C.D."/>
            <person name="Smith T.F."/>
            <person name="Spieth J."/>
            <person name="Stage D.E."/>
            <person name="Stark A."/>
            <person name="Stephan W."/>
            <person name="Strausberg R.L."/>
            <person name="Strempel S."/>
            <person name="Sturgill D."/>
            <person name="Sutton G."/>
            <person name="Sutton G.G."/>
            <person name="Tao W."/>
            <person name="Teichmann S."/>
            <person name="Tobari Y.N."/>
            <person name="Tomimura Y."/>
            <person name="Tsolas J.M."/>
            <person name="Valente V.L."/>
            <person name="Venter E."/>
            <person name="Venter J.C."/>
            <person name="Vicario S."/>
            <person name="Vieira F.G."/>
            <person name="Vilella A.J."/>
            <person name="Villasante A."/>
            <person name="Walenz B."/>
            <person name="Wang J."/>
            <person name="Wasserman M."/>
            <person name="Watts T."/>
            <person name="Wilson D."/>
            <person name="Wilson R.K."/>
            <person name="Wing R.A."/>
            <person name="Wolfner M.F."/>
            <person name="Wong A."/>
            <person name="Wong G.K."/>
            <person name="Wu C.I."/>
            <person name="Wu G."/>
            <person name="Yamamoto D."/>
            <person name="Yang H.P."/>
            <person name="Yang S.P."/>
            <person name="Yorke J.A."/>
            <person name="Yoshida K."/>
            <person name="Zdobnov E."/>
            <person name="Zhang P."/>
            <person name="Zhang Y."/>
            <person name="Zimin A.V."/>
            <person name="Baldwin J."/>
            <person name="Abdouelleil A."/>
            <person name="Abdulkadir J."/>
            <person name="Abebe A."/>
            <person name="Abera B."/>
            <person name="Abreu J."/>
            <person name="Acer S.C."/>
            <person name="Aftuck L."/>
            <person name="Alexander A."/>
            <person name="An P."/>
            <person name="Anderson E."/>
            <person name="Anderson S."/>
            <person name="Arachi H."/>
            <person name="Azer M."/>
            <person name="Bachantsang P."/>
            <person name="Barry A."/>
            <person name="Bayul T."/>
            <person name="Berlin A."/>
            <person name="Bessette D."/>
            <person name="Bloom T."/>
            <person name="Blye J."/>
            <person name="Boguslavskiy L."/>
            <person name="Bonnet C."/>
            <person name="Boukhgalter B."/>
            <person name="Bourzgui I."/>
            <person name="Brown A."/>
            <person name="Cahill P."/>
            <person name="Channer S."/>
            <person name="Cheshatsang Y."/>
            <person name="Chuda L."/>
            <person name="Citroen M."/>
            <person name="Collymore A."/>
            <person name="Cooke P."/>
            <person name="Costello M."/>
            <person name="D'Aco K."/>
            <person name="Daza R."/>
            <person name="De Haan G."/>
            <person name="DeGray S."/>
            <person name="DeMaso C."/>
            <person name="Dhargay N."/>
            <person name="Dooley K."/>
            <person name="Dooley E."/>
            <person name="Doricent M."/>
            <person name="Dorje P."/>
            <person name="Dorjee K."/>
            <person name="Dupes A."/>
            <person name="Elong R."/>
            <person name="Falk J."/>
            <person name="Farina A."/>
            <person name="Faro S."/>
            <person name="Ferguson D."/>
            <person name="Fisher S."/>
            <person name="Foley C.D."/>
            <person name="Franke A."/>
            <person name="Friedrich D."/>
            <person name="Gadbois L."/>
            <person name="Gearin G."/>
            <person name="Gearin C.R."/>
            <person name="Giannoukos G."/>
            <person name="Goode T."/>
            <person name="Graham J."/>
            <person name="Grandbois E."/>
            <person name="Grewal S."/>
            <person name="Gyaltsen K."/>
            <person name="Hafez N."/>
            <person name="Hagos B."/>
            <person name="Hall J."/>
            <person name="Henson C."/>
            <person name="Hollinger A."/>
            <person name="Honan T."/>
            <person name="Huard M.D."/>
            <person name="Hughes L."/>
            <person name="Hurhula B."/>
            <person name="Husby M.E."/>
            <person name="Kamat A."/>
            <person name="Kanga B."/>
            <person name="Kashin S."/>
            <person name="Khazanovich D."/>
            <person name="Kisner P."/>
            <person name="Lance K."/>
            <person name="Lara M."/>
            <person name="Lee W."/>
            <person name="Lennon N."/>
            <person name="Letendre F."/>
            <person name="LeVine R."/>
            <person name="Lipovsky A."/>
            <person name="Liu X."/>
            <person name="Liu J."/>
            <person name="Liu S."/>
            <person name="Lokyitsang T."/>
            <person name="Lokyitsang Y."/>
            <person name="Lubonja R."/>
            <person name="Lui A."/>
            <person name="MacDonald P."/>
            <person name="Magnisalis V."/>
            <person name="Maru K."/>
            <person name="Matthews C."/>
            <person name="McCusker W."/>
            <person name="McDonough S."/>
            <person name="Mehta T."/>
            <person name="Meldrim J."/>
            <person name="Meneus L."/>
            <person name="Mihai O."/>
            <person name="Mihalev A."/>
            <person name="Mihova T."/>
            <person name="Mittelman R."/>
            <person name="Mlenga V."/>
            <person name="Montmayeur A."/>
            <person name="Mulrain L."/>
            <person name="Navidi A."/>
            <person name="Naylor J."/>
            <person name="Negash T."/>
            <person name="Nguyen T."/>
            <person name="Nguyen N."/>
            <person name="Nicol R."/>
            <person name="Norbu C."/>
            <person name="Norbu N."/>
            <person name="Novod N."/>
            <person name="O'Neill B."/>
            <person name="Osman S."/>
            <person name="Markiewicz E."/>
            <person name="Oyono O.L."/>
            <person name="Patti C."/>
            <person name="Phunkhang P."/>
            <person name="Pierre F."/>
            <person name="Priest M."/>
            <person name="Raghuraman S."/>
            <person name="Rege F."/>
            <person name="Reyes R."/>
            <person name="Rise C."/>
            <person name="Rogov P."/>
            <person name="Ross K."/>
            <person name="Ryan E."/>
            <person name="Settipalli S."/>
            <person name="Shea T."/>
            <person name="Sherpa N."/>
            <person name="Shi L."/>
            <person name="Shih D."/>
            <person name="Sparrow T."/>
            <person name="Spaulding J."/>
            <person name="Stalker J."/>
            <person name="Stange-Thomann N."/>
            <person name="Stavropoulos S."/>
            <person name="Stone C."/>
            <person name="Strader C."/>
            <person name="Tesfaye S."/>
            <person name="Thomson T."/>
            <person name="Thoulutsang Y."/>
            <person name="Thoulutsang D."/>
            <person name="Topham K."/>
            <person name="Topping I."/>
            <person name="Tsamla T."/>
            <person name="Vassiliev H."/>
            <person name="Vo A."/>
            <person name="Wangchuk T."/>
            <person name="Wangdi T."/>
            <person name="Weiand M."/>
            <person name="Wilkinson J."/>
            <person name="Wilson A."/>
            <person name="Yadav S."/>
            <person name="Young G."/>
            <person name="Yu Q."/>
            <person name="Zembek L."/>
            <person name="Zhong D."/>
            <person name="Zimmer A."/>
            <person name="Zwirko Z."/>
            <person name="Jaffe D.B."/>
            <person name="Alvarez P."/>
            <person name="Brockman W."/>
            <person name="Butler J."/>
            <person name="Chin C."/>
            <person name="Gnerre S."/>
            <person name="Grabherr M."/>
            <person name="Kleber M."/>
            <person name="Mauceli E."/>
            <person name="MacCallum I."/>
        </authorList>
    </citation>
    <scope>NUCLEOTIDE SEQUENCE [LARGE SCALE GENOMIC DNA]</scope>
    <source>
        <strain evidence="3">Tucson 14024-0371.13</strain>
    </source>
</reference>
<dbReference type="OrthoDB" id="8044112at2759"/>
<dbReference type="EMBL" id="CH902618">
    <property type="protein sequence ID" value="EDV39988.1"/>
    <property type="molecule type" value="Genomic_DNA"/>
</dbReference>
<organism evidence="2 3">
    <name type="scientific">Drosophila ananassae</name>
    <name type="common">Fruit fly</name>
    <dbReference type="NCBI Taxonomy" id="7217"/>
    <lineage>
        <taxon>Eukaryota</taxon>
        <taxon>Metazoa</taxon>
        <taxon>Ecdysozoa</taxon>
        <taxon>Arthropoda</taxon>
        <taxon>Hexapoda</taxon>
        <taxon>Insecta</taxon>
        <taxon>Pterygota</taxon>
        <taxon>Neoptera</taxon>
        <taxon>Endopterygota</taxon>
        <taxon>Diptera</taxon>
        <taxon>Brachycera</taxon>
        <taxon>Muscomorpha</taxon>
        <taxon>Ephydroidea</taxon>
        <taxon>Drosophilidae</taxon>
        <taxon>Drosophila</taxon>
        <taxon>Sophophora</taxon>
    </lineage>
</organism>
<keyword evidence="3" id="KW-1185">Reference proteome</keyword>